<dbReference type="InterPro" id="IPR000330">
    <property type="entry name" value="SNF2_N"/>
</dbReference>
<feature type="region of interest" description="Disordered" evidence="9">
    <location>
        <begin position="827"/>
        <end position="857"/>
    </location>
</feature>
<evidence type="ECO:0000256" key="6">
    <source>
        <dbReference type="ARBA" id="ARBA00022840"/>
    </source>
</evidence>
<evidence type="ECO:0000313" key="13">
    <source>
        <dbReference type="Proteomes" id="UP000325902"/>
    </source>
</evidence>
<dbReference type="Gene3D" id="3.40.50.10810">
    <property type="entry name" value="Tandem AAA-ATPase domain"/>
    <property type="match status" value="1"/>
</dbReference>
<dbReference type="PANTHER" id="PTHR45797">
    <property type="entry name" value="RAD54-LIKE"/>
    <property type="match status" value="1"/>
</dbReference>
<dbReference type="InterPro" id="IPR027417">
    <property type="entry name" value="P-loop_NTPase"/>
</dbReference>
<feature type="region of interest" description="Disordered" evidence="9">
    <location>
        <begin position="1580"/>
        <end position="1606"/>
    </location>
</feature>
<sequence length="1630" mass="184815">MATASDPLDWSVEDVVDALCKSRDWWIQGRPNAPMPDPASLEEHLREEEVNGFALLTYFTSEQKLKDGLGIKTIGRVSAVSWAIDKLREQSPKYADHLATQTAISAPSMVQSVAGSSTYGRPVGGWLGSLPPPSEQFRTGLATPTHEGMLPTVLETEEEMNPQPAGPVDQATMTTKRPGETIIQDASGRKKRRLALAATPTTSANTVQTQLPFSPSSRKSFPVDMVFYGDASFGQTLEEDDDMDFQHHGKAHHILSPYIYRQFLHFIRNPDRREFLQENGKKITTIQPYRSALLPENRPRAVTVFEHTDKGIRATKQDALRVQSNILFDSNLPYDDDSDQQNSGWYGFAEKWKHGDDEILPPLGESDEEESSSYEAELDAEERERTLQQWKQPQLSKEEVSTIVQQRIHELGEIWKQRKLPLRQRTARTIWRKARRPNAKRVLRTAAENEVKTIDRRLNKLKEAIVDLVWHRREDVIQQCATLEESVSQREEQLWLLSVWDLKAEPPAIKTVPRRTTKRPPKPRDRDFGEESGESLDSESELDSGGLEDFIEQDEDVMQISPKQSATAKRRRQDEMSPELDTASMADVSDEVGSVGPITAEDSDVDLVDAPYASSLPTTPKRLQLPPPESAPRSTHSVIDLTALSDGVTTSDSSPIPGPSFSRPSVIPGSLISASQIQPEYSTIAEIEKWKFYDLEERNDKKRLVLKILRTSVGEEEYKQMREYATTVTRKTLHDQVWQTMTCLCRNNRVRNITDQEWVGLVKFARLYTCWNKVLHTPWSSPPDKLAGYIRKIVEKLDTPQNKHDFSSFFDFVIGILKRYPSPSSDVVSAHATSGEEDEPAPVNTPHKRRKNIVKQSDSAIKLRKSAQKRAEVQVEIERAFQERAGSSQSQTDRLIINPGQFGTDGAIHINPSIGSRIKAHQIEGVKFMWRELVEAGHTDAQGCLLAHTMGLGKTMQVITLLVTIIEAATSPHERIQEQIPLGLRRMQALILCPASLINNWLDELYDWIPKSAAKKFRTISYVNADDPPVARLKKIFNWDEHGGILVMSYEMFRNFLSEKNSVRTSKEELRDLQGALLEGPSIIVADEAHKMKSVKSTIREVVDKFKSKARLALTGSPLANNLTEYWSMIDWVSPGYLGSQKEFKAHFVEPIEEGLYKDSTPYEHRKALKKLRVLKSEIGPKISRANITVLKDDLKSKVEFVITVPLTALQEELYNLCIRQLLVGDRKKITTTRMWVWIHLLNLLCCHPAVFVNKLKDQQARRDNAGDKPRANAQRAVVEESDANEQQDVLPEDQNLDDEMRGSFTNSFIEQAVSILDQAHDNTSPRHSFKTRILMQIIRLSKAAGDRVLVFSQQLNSLTYLESVLASQNYRYIRLDGKTKMSNRPALMEDFNRGKFDVFLISTKAGGTGFNLQGANRVIILDCGFNPQNEEQAIGRAYRIGQEKEVFVYRMIVGGTFEPKVWNSALFKTQLALRTVDAKNPERQAAKMREYFFEPTPVEQGDLTGDQGKDKKVLDKILAQQREGKDAGLRSITTTETLMTEDLDAVLNEEENEEVKKMIQAERLRKENPQAWEQYLRDNPAIDDSRNNPPNPEFPSGSSSPDGTAVPRVWRTQFYWRQSDVIDRTNLYA</sequence>
<gene>
    <name evidence="12" type="primary">ATRX</name>
    <name evidence="12" type="ORF">DBV05_g12110</name>
</gene>
<dbReference type="InterPro" id="IPR038718">
    <property type="entry name" value="SNF2-like_sf"/>
</dbReference>
<comment type="similarity">
    <text evidence="2">Belongs to the SNF2/RAD54 helicase family.</text>
</comment>
<dbReference type="GO" id="GO:0016887">
    <property type="term" value="F:ATP hydrolysis activity"/>
    <property type="evidence" value="ECO:0007669"/>
    <property type="project" value="InterPro"/>
</dbReference>
<dbReference type="OrthoDB" id="2020972at2759"/>
<keyword evidence="7" id="KW-0238">DNA-binding</keyword>
<feature type="domain" description="Helicase C-terminal" evidence="11">
    <location>
        <begin position="1337"/>
        <end position="1505"/>
    </location>
</feature>
<organism evidence="12 13">
    <name type="scientific">Lasiodiplodia theobromae</name>
    <dbReference type="NCBI Taxonomy" id="45133"/>
    <lineage>
        <taxon>Eukaryota</taxon>
        <taxon>Fungi</taxon>
        <taxon>Dikarya</taxon>
        <taxon>Ascomycota</taxon>
        <taxon>Pezizomycotina</taxon>
        <taxon>Dothideomycetes</taxon>
        <taxon>Dothideomycetes incertae sedis</taxon>
        <taxon>Botryosphaeriales</taxon>
        <taxon>Botryosphaeriaceae</taxon>
        <taxon>Lasiodiplodia</taxon>
    </lineage>
</organism>
<dbReference type="InterPro" id="IPR044574">
    <property type="entry name" value="ARIP4-like"/>
</dbReference>
<dbReference type="InterPro" id="IPR013761">
    <property type="entry name" value="SAM/pointed_sf"/>
</dbReference>
<keyword evidence="5" id="KW-0347">Helicase</keyword>
<keyword evidence="13" id="KW-1185">Reference proteome</keyword>
<feature type="compositionally biased region" description="Basic residues" evidence="9">
    <location>
        <begin position="512"/>
        <end position="521"/>
    </location>
</feature>
<dbReference type="GO" id="GO:0005634">
    <property type="term" value="C:nucleus"/>
    <property type="evidence" value="ECO:0007669"/>
    <property type="project" value="UniProtKB-SubCell"/>
</dbReference>
<dbReference type="Pfam" id="PF00271">
    <property type="entry name" value="Helicase_C"/>
    <property type="match status" value="1"/>
</dbReference>
<dbReference type="InterPro" id="IPR049730">
    <property type="entry name" value="SNF2/RAD54-like_C"/>
</dbReference>
<feature type="region of interest" description="Disordered" evidence="9">
    <location>
        <begin position="1262"/>
        <end position="1297"/>
    </location>
</feature>
<proteinExistence type="inferred from homology"/>
<dbReference type="Pfam" id="PF24580">
    <property type="entry name" value="DUF7607"/>
    <property type="match status" value="1"/>
</dbReference>
<keyword evidence="8" id="KW-0539">Nucleus</keyword>
<feature type="compositionally biased region" description="Acidic residues" evidence="9">
    <location>
        <begin position="1280"/>
        <end position="1297"/>
    </location>
</feature>
<dbReference type="PANTHER" id="PTHR45797:SF1">
    <property type="entry name" value="HELICASE ARIP4"/>
    <property type="match status" value="1"/>
</dbReference>
<evidence type="ECO:0000256" key="4">
    <source>
        <dbReference type="ARBA" id="ARBA00022801"/>
    </source>
</evidence>
<keyword evidence="3" id="KW-0547">Nucleotide-binding</keyword>
<dbReference type="CDD" id="cd18007">
    <property type="entry name" value="DEXHc_ATRX-like"/>
    <property type="match status" value="1"/>
</dbReference>
<dbReference type="PROSITE" id="PS51192">
    <property type="entry name" value="HELICASE_ATP_BIND_1"/>
    <property type="match status" value="1"/>
</dbReference>
<keyword evidence="6" id="KW-0067">ATP-binding</keyword>
<dbReference type="EMBL" id="VCHE01000214">
    <property type="protein sequence ID" value="KAB2569213.1"/>
    <property type="molecule type" value="Genomic_DNA"/>
</dbReference>
<dbReference type="GO" id="GO:0003677">
    <property type="term" value="F:DNA binding"/>
    <property type="evidence" value="ECO:0007669"/>
    <property type="project" value="UniProtKB-KW"/>
</dbReference>
<reference evidence="12 13" key="1">
    <citation type="journal article" date="2019" name="Sci. Rep.">
        <title>A multi-omics analysis of the grapevine pathogen Lasiodiplodia theobromae reveals that temperature affects the expression of virulence- and pathogenicity-related genes.</title>
        <authorList>
            <person name="Felix C."/>
            <person name="Meneses R."/>
            <person name="Goncalves M.F.M."/>
            <person name="Tilleman L."/>
            <person name="Duarte A.S."/>
            <person name="Jorrin-Novo J.V."/>
            <person name="Van de Peer Y."/>
            <person name="Deforce D."/>
            <person name="Van Nieuwerburgh F."/>
            <person name="Esteves A.C."/>
            <person name="Alves A."/>
        </authorList>
    </citation>
    <scope>NUCLEOTIDE SEQUENCE [LARGE SCALE GENOMIC DNA]</scope>
    <source>
        <strain evidence="12 13">LA-SOL3</strain>
    </source>
</reference>
<dbReference type="InterPro" id="IPR001650">
    <property type="entry name" value="Helicase_C-like"/>
</dbReference>
<dbReference type="SMART" id="SM00487">
    <property type="entry name" value="DEXDc"/>
    <property type="match status" value="1"/>
</dbReference>
<feature type="region of interest" description="Disordered" evidence="9">
    <location>
        <begin position="510"/>
        <end position="636"/>
    </location>
</feature>
<dbReference type="SUPFAM" id="SSF52540">
    <property type="entry name" value="P-loop containing nucleoside triphosphate hydrolases"/>
    <property type="match status" value="2"/>
</dbReference>
<evidence type="ECO:0000313" key="12">
    <source>
        <dbReference type="EMBL" id="KAB2569213.1"/>
    </source>
</evidence>
<evidence type="ECO:0000256" key="3">
    <source>
        <dbReference type="ARBA" id="ARBA00022741"/>
    </source>
</evidence>
<feature type="compositionally biased region" description="Basic and acidic residues" evidence="9">
    <location>
        <begin position="1262"/>
        <end position="1271"/>
    </location>
</feature>
<dbReference type="SMART" id="SM00490">
    <property type="entry name" value="HELICc"/>
    <property type="match status" value="1"/>
</dbReference>
<comment type="subcellular location">
    <subcellularLocation>
        <location evidence="1">Nucleus</location>
    </subcellularLocation>
</comment>
<dbReference type="InterPro" id="IPR014001">
    <property type="entry name" value="Helicase_ATP-bd"/>
</dbReference>
<keyword evidence="4" id="KW-0378">Hydrolase</keyword>
<dbReference type="InterPro" id="IPR056026">
    <property type="entry name" value="DUF7607"/>
</dbReference>
<dbReference type="CDD" id="cd18793">
    <property type="entry name" value="SF2_C_SNF"/>
    <property type="match status" value="1"/>
</dbReference>
<feature type="region of interest" description="Disordered" evidence="9">
    <location>
        <begin position="357"/>
        <end position="379"/>
    </location>
</feature>
<evidence type="ECO:0000256" key="1">
    <source>
        <dbReference type="ARBA" id="ARBA00004123"/>
    </source>
</evidence>
<dbReference type="Gene3D" id="3.40.50.300">
    <property type="entry name" value="P-loop containing nucleotide triphosphate hydrolases"/>
    <property type="match status" value="1"/>
</dbReference>
<feature type="compositionally biased region" description="Acidic residues" evidence="9">
    <location>
        <begin position="530"/>
        <end position="542"/>
    </location>
</feature>
<dbReference type="GO" id="GO:0004386">
    <property type="term" value="F:helicase activity"/>
    <property type="evidence" value="ECO:0007669"/>
    <property type="project" value="UniProtKB-KW"/>
</dbReference>
<dbReference type="Proteomes" id="UP000325902">
    <property type="component" value="Unassembled WGS sequence"/>
</dbReference>
<evidence type="ECO:0000256" key="2">
    <source>
        <dbReference type="ARBA" id="ARBA00007025"/>
    </source>
</evidence>
<evidence type="ECO:0000259" key="11">
    <source>
        <dbReference type="PROSITE" id="PS51194"/>
    </source>
</evidence>
<accession>A0A5N5CV47</accession>
<evidence type="ECO:0000259" key="10">
    <source>
        <dbReference type="PROSITE" id="PS51192"/>
    </source>
</evidence>
<name>A0A5N5CV47_9PEZI</name>
<dbReference type="PROSITE" id="PS51194">
    <property type="entry name" value="HELICASE_CTER"/>
    <property type="match status" value="1"/>
</dbReference>
<feature type="domain" description="Helicase ATP-binding" evidence="10">
    <location>
        <begin position="935"/>
        <end position="1136"/>
    </location>
</feature>
<feature type="compositionally biased region" description="Acidic residues" evidence="9">
    <location>
        <begin position="365"/>
        <end position="379"/>
    </location>
</feature>
<comment type="caution">
    <text evidence="12">The sequence shown here is derived from an EMBL/GenBank/DDBJ whole genome shotgun (WGS) entry which is preliminary data.</text>
</comment>
<dbReference type="Gene3D" id="1.10.150.50">
    <property type="entry name" value="Transcription Factor, Ets-1"/>
    <property type="match status" value="1"/>
</dbReference>
<evidence type="ECO:0000256" key="5">
    <source>
        <dbReference type="ARBA" id="ARBA00022806"/>
    </source>
</evidence>
<evidence type="ECO:0000256" key="9">
    <source>
        <dbReference type="SAM" id="MobiDB-lite"/>
    </source>
</evidence>
<evidence type="ECO:0000256" key="8">
    <source>
        <dbReference type="ARBA" id="ARBA00023242"/>
    </source>
</evidence>
<dbReference type="Pfam" id="PF00176">
    <property type="entry name" value="SNF2-rel_dom"/>
    <property type="match status" value="1"/>
</dbReference>
<protein>
    <submittedName>
        <fullName evidence="12">Protein CHROMATIN REMODELING 20</fullName>
    </submittedName>
</protein>
<dbReference type="GO" id="GO:0005524">
    <property type="term" value="F:ATP binding"/>
    <property type="evidence" value="ECO:0007669"/>
    <property type="project" value="UniProtKB-KW"/>
</dbReference>
<evidence type="ECO:0000256" key="7">
    <source>
        <dbReference type="ARBA" id="ARBA00023125"/>
    </source>
</evidence>